<keyword evidence="2" id="KW-1185">Reference proteome</keyword>
<reference evidence="1" key="2">
    <citation type="submission" date="2022-10" db="EMBL/GenBank/DDBJ databases">
        <authorList>
            <consortium name="ENA_rothamsted_submissions"/>
            <consortium name="culmorum"/>
            <person name="King R."/>
        </authorList>
    </citation>
    <scope>NUCLEOTIDE SEQUENCE</scope>
</reference>
<organism evidence="1 2">
    <name type="scientific">Chironomus riparius</name>
    <dbReference type="NCBI Taxonomy" id="315576"/>
    <lineage>
        <taxon>Eukaryota</taxon>
        <taxon>Metazoa</taxon>
        <taxon>Ecdysozoa</taxon>
        <taxon>Arthropoda</taxon>
        <taxon>Hexapoda</taxon>
        <taxon>Insecta</taxon>
        <taxon>Pterygota</taxon>
        <taxon>Neoptera</taxon>
        <taxon>Endopterygota</taxon>
        <taxon>Diptera</taxon>
        <taxon>Nematocera</taxon>
        <taxon>Chironomoidea</taxon>
        <taxon>Chironomidae</taxon>
        <taxon>Chironominae</taxon>
        <taxon>Chironomus</taxon>
    </lineage>
</organism>
<dbReference type="EMBL" id="OU895880">
    <property type="protein sequence ID" value="CAG9810302.1"/>
    <property type="molecule type" value="Genomic_DNA"/>
</dbReference>
<name>A0A9N9WXQ1_9DIPT</name>
<dbReference type="Proteomes" id="UP001153620">
    <property type="component" value="Chromosome 4"/>
</dbReference>
<sequence length="170" mass="19500">MKLYVELFLTILQIFNSNCEKKFLKMDKCEVNEKFAVNERCKVIDGRSFVVYKIIEPINECLVEVCMQKSKNSKFHQVGKCQNFNRCEYSKPGASLNQITKRIANFFKISGIQGSLSSCPIIGYQKFLNISIGFSNLLTFLPRGVLRISVRNYNMKDGLLFETSAVILNK</sequence>
<accession>A0A9N9WXQ1</accession>
<protein>
    <submittedName>
        <fullName evidence="1">Uncharacterized protein</fullName>
    </submittedName>
</protein>
<evidence type="ECO:0000313" key="1">
    <source>
        <dbReference type="EMBL" id="CAG9810302.1"/>
    </source>
</evidence>
<proteinExistence type="predicted"/>
<reference evidence="1" key="1">
    <citation type="submission" date="2022-01" db="EMBL/GenBank/DDBJ databases">
        <authorList>
            <person name="King R."/>
        </authorList>
    </citation>
    <scope>NUCLEOTIDE SEQUENCE</scope>
</reference>
<gene>
    <name evidence="1" type="ORF">CHIRRI_LOCUS13119</name>
</gene>
<dbReference type="AlphaFoldDB" id="A0A9N9WXQ1"/>
<evidence type="ECO:0000313" key="2">
    <source>
        <dbReference type="Proteomes" id="UP001153620"/>
    </source>
</evidence>